<dbReference type="EMBL" id="FMUS01000053">
    <property type="protein sequence ID" value="SCZ10847.1"/>
    <property type="molecule type" value="Genomic_DNA"/>
</dbReference>
<dbReference type="OrthoDB" id="9786032at2"/>
<accession>A0A1G5LD51</accession>
<proteinExistence type="predicted"/>
<dbReference type="InterPro" id="IPR015797">
    <property type="entry name" value="NUDIX_hydrolase-like_dom_sf"/>
</dbReference>
<gene>
    <name evidence="4" type="ORF">SAMN03080606_04320</name>
</gene>
<dbReference type="PANTHER" id="PTHR43046">
    <property type="entry name" value="GDP-MANNOSE MANNOSYL HYDROLASE"/>
    <property type="match status" value="1"/>
</dbReference>
<dbReference type="SUPFAM" id="SSF55811">
    <property type="entry name" value="Nudix"/>
    <property type="match status" value="1"/>
</dbReference>
<protein>
    <submittedName>
        <fullName evidence="4">NUDIX domain-containing protein</fullName>
    </submittedName>
</protein>
<organism evidence="4 5">
    <name type="scientific">Alkaliphilus peptidifermentans DSM 18978</name>
    <dbReference type="NCBI Taxonomy" id="1120976"/>
    <lineage>
        <taxon>Bacteria</taxon>
        <taxon>Bacillati</taxon>
        <taxon>Bacillota</taxon>
        <taxon>Clostridia</taxon>
        <taxon>Peptostreptococcales</taxon>
        <taxon>Natronincolaceae</taxon>
        <taxon>Alkaliphilus</taxon>
    </lineage>
</organism>
<dbReference type="InterPro" id="IPR020084">
    <property type="entry name" value="NUDIX_hydrolase_CS"/>
</dbReference>
<evidence type="ECO:0000313" key="4">
    <source>
        <dbReference type="EMBL" id="SCZ10847.1"/>
    </source>
</evidence>
<keyword evidence="5" id="KW-1185">Reference proteome</keyword>
<sequence length="167" mass="19377">MTEFWDLYDKSKNKLGRLHERGLPLNSGEYHLVAEIWVVNSNKQILLTQRHLDKKWGGYWECSGGAVLAGEDSLTGAKRELYEETGLRIIDAQIEFLGTMINKDWITETYIVNLDALTYNLNLQDGEVINAKWVDIYEFRDMCARKVIVPATIQRFNLYKEKLNVCD</sequence>
<dbReference type="STRING" id="1120976.SAMN03080606_04320"/>
<dbReference type="AlphaFoldDB" id="A0A1G5LD51"/>
<evidence type="ECO:0000256" key="2">
    <source>
        <dbReference type="ARBA" id="ARBA00022801"/>
    </source>
</evidence>
<dbReference type="PROSITE" id="PS51462">
    <property type="entry name" value="NUDIX"/>
    <property type="match status" value="1"/>
</dbReference>
<name>A0A1G5LD51_9FIRM</name>
<dbReference type="InterPro" id="IPR000086">
    <property type="entry name" value="NUDIX_hydrolase_dom"/>
</dbReference>
<dbReference type="GO" id="GO:0016787">
    <property type="term" value="F:hydrolase activity"/>
    <property type="evidence" value="ECO:0007669"/>
    <property type="project" value="UniProtKB-KW"/>
</dbReference>
<reference evidence="4 5" key="1">
    <citation type="submission" date="2016-10" db="EMBL/GenBank/DDBJ databases">
        <authorList>
            <person name="de Groot N.N."/>
        </authorList>
    </citation>
    <scope>NUCLEOTIDE SEQUENCE [LARGE SCALE GENOMIC DNA]</scope>
    <source>
        <strain evidence="4 5">DSM 18978</strain>
    </source>
</reference>
<keyword evidence="2" id="KW-0378">Hydrolase</keyword>
<evidence type="ECO:0000256" key="1">
    <source>
        <dbReference type="ARBA" id="ARBA00001946"/>
    </source>
</evidence>
<feature type="domain" description="Nudix hydrolase" evidence="3">
    <location>
        <begin position="29"/>
        <end position="156"/>
    </location>
</feature>
<evidence type="ECO:0000259" key="3">
    <source>
        <dbReference type="PROSITE" id="PS51462"/>
    </source>
</evidence>
<evidence type="ECO:0000313" key="5">
    <source>
        <dbReference type="Proteomes" id="UP000198636"/>
    </source>
</evidence>
<comment type="cofactor">
    <cofactor evidence="1">
        <name>Mg(2+)</name>
        <dbReference type="ChEBI" id="CHEBI:18420"/>
    </cofactor>
</comment>
<dbReference type="CDD" id="cd04693">
    <property type="entry name" value="NUDIX_Hydrolase"/>
    <property type="match status" value="1"/>
</dbReference>
<dbReference type="PROSITE" id="PS00893">
    <property type="entry name" value="NUDIX_BOX"/>
    <property type="match status" value="1"/>
</dbReference>
<dbReference type="PANTHER" id="PTHR43046:SF14">
    <property type="entry name" value="MUTT_NUDIX FAMILY PROTEIN"/>
    <property type="match status" value="1"/>
</dbReference>
<dbReference type="RefSeq" id="WP_091547672.1">
    <property type="nucleotide sequence ID" value="NZ_FMUS01000053.1"/>
</dbReference>
<dbReference type="Pfam" id="PF00293">
    <property type="entry name" value="NUDIX"/>
    <property type="match status" value="1"/>
</dbReference>
<dbReference type="Gene3D" id="3.90.79.10">
    <property type="entry name" value="Nucleoside Triphosphate Pyrophosphohydrolase"/>
    <property type="match status" value="1"/>
</dbReference>
<dbReference type="Proteomes" id="UP000198636">
    <property type="component" value="Unassembled WGS sequence"/>
</dbReference>